<evidence type="ECO:0000259" key="3">
    <source>
        <dbReference type="SMART" id="SM00363"/>
    </source>
</evidence>
<dbReference type="GO" id="GO:0003723">
    <property type="term" value="F:RNA binding"/>
    <property type="evidence" value="ECO:0007669"/>
    <property type="project" value="UniProtKB-KW"/>
</dbReference>
<keyword evidence="1" id="KW-0694">RNA-binding</keyword>
<dbReference type="InterPro" id="IPR029063">
    <property type="entry name" value="SAM-dependent_MTases_sf"/>
</dbReference>
<dbReference type="EMBL" id="UINC01000925">
    <property type="protein sequence ID" value="SUZ63777.1"/>
    <property type="molecule type" value="Genomic_DNA"/>
</dbReference>
<dbReference type="GO" id="GO:0032259">
    <property type="term" value="P:methylation"/>
    <property type="evidence" value="ECO:0007669"/>
    <property type="project" value="InterPro"/>
</dbReference>
<dbReference type="SUPFAM" id="SSF53335">
    <property type="entry name" value="S-adenosyl-L-methionine-dependent methyltransferases"/>
    <property type="match status" value="1"/>
</dbReference>
<dbReference type="AlphaFoldDB" id="A0A381PBU7"/>
<dbReference type="Gene3D" id="3.40.50.150">
    <property type="entry name" value="Vaccinia Virus protein VP39"/>
    <property type="match status" value="1"/>
</dbReference>
<dbReference type="SUPFAM" id="SSF55174">
    <property type="entry name" value="Alpha-L RNA-binding motif"/>
    <property type="match status" value="1"/>
</dbReference>
<dbReference type="PANTHER" id="PTHR32319:SF0">
    <property type="entry name" value="BACTERIAL HEMOLYSIN-LIKE PROTEIN"/>
    <property type="match status" value="1"/>
</dbReference>
<dbReference type="InterPro" id="IPR002942">
    <property type="entry name" value="S4_RNA-bd"/>
</dbReference>
<proteinExistence type="inferred from homology"/>
<gene>
    <name evidence="4" type="ORF">METZ01_LOCUS16631</name>
</gene>
<protein>
    <recommendedName>
        <fullName evidence="3">RNA-binding S4 domain-containing protein</fullName>
    </recommendedName>
</protein>
<dbReference type="CDD" id="cd02440">
    <property type="entry name" value="AdoMet_MTases"/>
    <property type="match status" value="1"/>
</dbReference>
<evidence type="ECO:0000256" key="1">
    <source>
        <dbReference type="ARBA" id="ARBA00022884"/>
    </source>
</evidence>
<dbReference type="NCBIfam" id="TIGR00478">
    <property type="entry name" value="tly"/>
    <property type="match status" value="1"/>
</dbReference>
<feature type="domain" description="RNA-binding S4" evidence="3">
    <location>
        <begin position="3"/>
        <end position="68"/>
    </location>
</feature>
<dbReference type="InterPro" id="IPR036986">
    <property type="entry name" value="S4_RNA-bd_sf"/>
</dbReference>
<accession>A0A381PBU7</accession>
<dbReference type="GO" id="GO:0008168">
    <property type="term" value="F:methyltransferase activity"/>
    <property type="evidence" value="ECO:0007669"/>
    <property type="project" value="InterPro"/>
</dbReference>
<dbReference type="PROSITE" id="PS50889">
    <property type="entry name" value="S4"/>
    <property type="match status" value="1"/>
</dbReference>
<reference evidence="4" key="1">
    <citation type="submission" date="2018-05" db="EMBL/GenBank/DDBJ databases">
        <authorList>
            <person name="Lanie J.A."/>
            <person name="Ng W.-L."/>
            <person name="Kazmierczak K.M."/>
            <person name="Andrzejewski T.M."/>
            <person name="Davidsen T.M."/>
            <person name="Wayne K.J."/>
            <person name="Tettelin H."/>
            <person name="Glass J.I."/>
            <person name="Rusch D."/>
            <person name="Podicherti R."/>
            <person name="Tsui H.-C.T."/>
            <person name="Winkler M.E."/>
        </authorList>
    </citation>
    <scope>NUCLEOTIDE SEQUENCE</scope>
</reference>
<dbReference type="SMART" id="SM00363">
    <property type="entry name" value="S4"/>
    <property type="match status" value="1"/>
</dbReference>
<dbReference type="InterPro" id="IPR004538">
    <property type="entry name" value="Hemolysin_A/TlyA"/>
</dbReference>
<name>A0A381PBU7_9ZZZZ</name>
<comment type="similarity">
    <text evidence="2">Belongs to the TlyA family.</text>
</comment>
<dbReference type="Pfam" id="PF01479">
    <property type="entry name" value="S4"/>
    <property type="match status" value="1"/>
</dbReference>
<sequence length="252" mass="27460">MKQRLDRLLVEQKLAPSREKAQAFIMAGIVRVDGQPAGKSGRMISTDSLLEVLGTDQPYVSRGGVKLKSALEYFAVDPQGLVALDIGASTGGFTHCLLLGGAEKVFAVDVGYGQLAWELRQDSRVKSLERTNIRYLEFEKLGEYVDLVVIDVSFISLRLIFPKALELLKPGGSLVALAKPQFEAGVDDVGKRGKVSDIAVHEKVLETLKVAAQQQGFIVLGQTKSSIVGKKSGNEEFFLWLQKPQNSASNQL</sequence>
<evidence type="ECO:0000256" key="2">
    <source>
        <dbReference type="ARBA" id="ARBA00029460"/>
    </source>
</evidence>
<dbReference type="Gene3D" id="3.10.290.10">
    <property type="entry name" value="RNA-binding S4 domain"/>
    <property type="match status" value="1"/>
</dbReference>
<dbReference type="PANTHER" id="PTHR32319">
    <property type="entry name" value="BACTERIAL HEMOLYSIN-LIKE PROTEIN"/>
    <property type="match status" value="1"/>
</dbReference>
<organism evidence="4">
    <name type="scientific">marine metagenome</name>
    <dbReference type="NCBI Taxonomy" id="408172"/>
    <lineage>
        <taxon>unclassified sequences</taxon>
        <taxon>metagenomes</taxon>
        <taxon>ecological metagenomes</taxon>
    </lineage>
</organism>
<dbReference type="PIRSF" id="PIRSF005578">
    <property type="entry name" value="TlyA"/>
    <property type="match status" value="1"/>
</dbReference>
<evidence type="ECO:0000313" key="4">
    <source>
        <dbReference type="EMBL" id="SUZ63777.1"/>
    </source>
</evidence>
<dbReference type="InterPro" id="IPR002877">
    <property type="entry name" value="RNA_MeTrfase_FtsJ_dom"/>
</dbReference>
<dbReference type="CDD" id="cd00165">
    <property type="entry name" value="S4"/>
    <property type="match status" value="1"/>
</dbReference>
<dbReference type="InterPro" id="IPR047048">
    <property type="entry name" value="TlyA"/>
</dbReference>
<dbReference type="Pfam" id="PF01728">
    <property type="entry name" value="FtsJ"/>
    <property type="match status" value="1"/>
</dbReference>